<evidence type="ECO:0000313" key="2">
    <source>
        <dbReference type="Proteomes" id="UP000092993"/>
    </source>
</evidence>
<accession>A0A1C7LQ26</accession>
<reference evidence="1 2" key="1">
    <citation type="submission" date="2016-03" db="EMBL/GenBank/DDBJ databases">
        <title>Whole genome sequencing of Grifola frondosa 9006-11.</title>
        <authorList>
            <person name="Min B."/>
            <person name="Park H."/>
            <person name="Kim J.-G."/>
            <person name="Cho H."/>
            <person name="Oh Y.-L."/>
            <person name="Kong W.-S."/>
            <person name="Choi I.-G."/>
        </authorList>
    </citation>
    <scope>NUCLEOTIDE SEQUENCE [LARGE SCALE GENOMIC DNA]</scope>
    <source>
        <strain evidence="1 2">9006-11</strain>
    </source>
</reference>
<gene>
    <name evidence="1" type="ORF">A0H81_13336</name>
</gene>
<name>A0A1C7LQ26_GRIFR</name>
<evidence type="ECO:0000313" key="1">
    <source>
        <dbReference type="EMBL" id="OBZ66812.1"/>
    </source>
</evidence>
<proteinExistence type="predicted"/>
<organism evidence="1 2">
    <name type="scientific">Grifola frondosa</name>
    <name type="common">Maitake</name>
    <name type="synonym">Polyporus frondosus</name>
    <dbReference type="NCBI Taxonomy" id="5627"/>
    <lineage>
        <taxon>Eukaryota</taxon>
        <taxon>Fungi</taxon>
        <taxon>Dikarya</taxon>
        <taxon>Basidiomycota</taxon>
        <taxon>Agaricomycotina</taxon>
        <taxon>Agaricomycetes</taxon>
        <taxon>Polyporales</taxon>
        <taxon>Grifolaceae</taxon>
        <taxon>Grifola</taxon>
    </lineage>
</organism>
<dbReference type="Proteomes" id="UP000092993">
    <property type="component" value="Unassembled WGS sequence"/>
</dbReference>
<keyword evidence="2" id="KW-1185">Reference proteome</keyword>
<sequence length="64" mass="7233">MDEFSVKKDSLIFLALIEIQSKRFIAPPPSRIEILQETIVTDDAVGEFDTPSERTAKKVQIDLV</sequence>
<protein>
    <submittedName>
        <fullName evidence="1">Uncharacterized protein</fullName>
    </submittedName>
</protein>
<comment type="caution">
    <text evidence="1">The sequence shown here is derived from an EMBL/GenBank/DDBJ whole genome shotgun (WGS) entry which is preliminary data.</text>
</comment>
<dbReference type="EMBL" id="LUGG01000027">
    <property type="protein sequence ID" value="OBZ66812.1"/>
    <property type="molecule type" value="Genomic_DNA"/>
</dbReference>
<dbReference type="AlphaFoldDB" id="A0A1C7LQ26"/>